<feature type="domain" description="Bromo" evidence="3">
    <location>
        <begin position="2"/>
        <end position="72"/>
    </location>
</feature>
<dbReference type="InterPro" id="IPR001487">
    <property type="entry name" value="Bromodomain"/>
</dbReference>
<dbReference type="PROSITE" id="PS50014">
    <property type="entry name" value="BROMODOMAIN_2"/>
    <property type="match status" value="1"/>
</dbReference>
<evidence type="ECO:0000313" key="4">
    <source>
        <dbReference type="EMBL" id="WVY92362.1"/>
    </source>
</evidence>
<dbReference type="SUPFAM" id="SSF47370">
    <property type="entry name" value="Bromodomain"/>
    <property type="match status" value="1"/>
</dbReference>
<dbReference type="PRINTS" id="PR00503">
    <property type="entry name" value="BROMODOMAIN"/>
</dbReference>
<dbReference type="SMART" id="SM00297">
    <property type="entry name" value="BROMO"/>
    <property type="match status" value="1"/>
</dbReference>
<evidence type="ECO:0000259" key="3">
    <source>
        <dbReference type="PROSITE" id="PS50014"/>
    </source>
</evidence>
<evidence type="ECO:0000256" key="1">
    <source>
        <dbReference type="ARBA" id="ARBA00023117"/>
    </source>
</evidence>
<dbReference type="CDD" id="cd04369">
    <property type="entry name" value="Bromodomain"/>
    <property type="match status" value="1"/>
</dbReference>
<dbReference type="PANTHER" id="PTHR22881">
    <property type="entry name" value="BROMODOMAIN CONTAINING PROTEIN"/>
    <property type="match status" value="1"/>
</dbReference>
<name>A0AAQ3MJQ1_VIGMU</name>
<dbReference type="Proteomes" id="UP001374535">
    <property type="component" value="Chromosome 10"/>
</dbReference>
<gene>
    <name evidence="4" type="ORF">V8G54_031450</name>
</gene>
<dbReference type="InterPro" id="IPR036427">
    <property type="entry name" value="Bromodomain-like_sf"/>
</dbReference>
<dbReference type="InterPro" id="IPR051831">
    <property type="entry name" value="Bromodomain_contain_prot"/>
</dbReference>
<evidence type="ECO:0000256" key="2">
    <source>
        <dbReference type="PROSITE-ProRule" id="PRU00035"/>
    </source>
</evidence>
<dbReference type="Pfam" id="PF00439">
    <property type="entry name" value="Bromodomain"/>
    <property type="match status" value="1"/>
</dbReference>
<protein>
    <recommendedName>
        <fullName evidence="3">Bromo domain-containing protein</fullName>
    </recommendedName>
</protein>
<keyword evidence="1 2" id="KW-0103">Bromodomain</keyword>
<proteinExistence type="predicted"/>
<sequence length="111" mass="13136">MCRRDMDELFAEPVNPNVMDNYYEIVKQPMDFATMRAKLHEGMYTDLEQFKRDIFLICSNATSVHPERSKYHEVAEDISRYAKWTFEALSVDPQHLNLEFSQSKKRPNTKA</sequence>
<keyword evidence="5" id="KW-1185">Reference proteome</keyword>
<feature type="non-terminal residue" evidence="4">
    <location>
        <position position="1"/>
    </location>
</feature>
<dbReference type="EMBL" id="CP144691">
    <property type="protein sequence ID" value="WVY92362.1"/>
    <property type="molecule type" value="Genomic_DNA"/>
</dbReference>
<organism evidence="4 5">
    <name type="scientific">Vigna mungo</name>
    <name type="common">Black gram</name>
    <name type="synonym">Phaseolus mungo</name>
    <dbReference type="NCBI Taxonomy" id="3915"/>
    <lineage>
        <taxon>Eukaryota</taxon>
        <taxon>Viridiplantae</taxon>
        <taxon>Streptophyta</taxon>
        <taxon>Embryophyta</taxon>
        <taxon>Tracheophyta</taxon>
        <taxon>Spermatophyta</taxon>
        <taxon>Magnoliopsida</taxon>
        <taxon>eudicotyledons</taxon>
        <taxon>Gunneridae</taxon>
        <taxon>Pentapetalae</taxon>
        <taxon>rosids</taxon>
        <taxon>fabids</taxon>
        <taxon>Fabales</taxon>
        <taxon>Fabaceae</taxon>
        <taxon>Papilionoideae</taxon>
        <taxon>50 kb inversion clade</taxon>
        <taxon>NPAAA clade</taxon>
        <taxon>indigoferoid/millettioid clade</taxon>
        <taxon>Phaseoleae</taxon>
        <taxon>Vigna</taxon>
    </lineage>
</organism>
<accession>A0AAQ3MJQ1</accession>
<dbReference type="PANTHER" id="PTHR22881:SF26">
    <property type="entry name" value="BROMODOMAIN CONTAINING PROTEIN, EXPRESSED"/>
    <property type="match status" value="1"/>
</dbReference>
<reference evidence="4 5" key="1">
    <citation type="journal article" date="2023" name="Life. Sci Alliance">
        <title>Evolutionary insights into 3D genome organization and epigenetic landscape of Vigna mungo.</title>
        <authorList>
            <person name="Junaid A."/>
            <person name="Singh B."/>
            <person name="Bhatia S."/>
        </authorList>
    </citation>
    <scope>NUCLEOTIDE SEQUENCE [LARGE SCALE GENOMIC DNA]</scope>
    <source>
        <strain evidence="4">Urdbean</strain>
    </source>
</reference>
<evidence type="ECO:0000313" key="5">
    <source>
        <dbReference type="Proteomes" id="UP001374535"/>
    </source>
</evidence>
<dbReference type="AlphaFoldDB" id="A0AAQ3MJQ1"/>
<dbReference type="Gene3D" id="1.20.920.10">
    <property type="entry name" value="Bromodomain-like"/>
    <property type="match status" value="1"/>
</dbReference>